<reference evidence="4" key="1">
    <citation type="submission" date="2016-10" db="EMBL/GenBank/DDBJ databases">
        <title>Genome sequence of Streptomyces mangrovisoli MUSC 149.</title>
        <authorList>
            <person name="Lee L.-H."/>
            <person name="Ser H.-L."/>
        </authorList>
    </citation>
    <scope>NUCLEOTIDE SEQUENCE [LARGE SCALE GENOMIC DNA]</scope>
    <source>
        <strain evidence="4">MUSC 149</strain>
    </source>
</reference>
<dbReference type="PANTHER" id="PTHR30055">
    <property type="entry name" value="HTH-TYPE TRANSCRIPTIONAL REGULATOR RUTR"/>
    <property type="match status" value="1"/>
</dbReference>
<feature type="domain" description="HTH tetR-type" evidence="3">
    <location>
        <begin position="15"/>
        <end position="75"/>
    </location>
</feature>
<dbReference type="EMBL" id="LAVA02000090">
    <property type="protein sequence ID" value="OIJ63893.1"/>
    <property type="molecule type" value="Genomic_DNA"/>
</dbReference>
<protein>
    <submittedName>
        <fullName evidence="4">TetR family transcriptional regulator</fullName>
    </submittedName>
</protein>
<dbReference type="AlphaFoldDB" id="A0A1J4NRL6"/>
<evidence type="ECO:0000313" key="5">
    <source>
        <dbReference type="Proteomes" id="UP000034196"/>
    </source>
</evidence>
<evidence type="ECO:0000313" key="4">
    <source>
        <dbReference type="EMBL" id="OIJ63893.1"/>
    </source>
</evidence>
<dbReference type="GO" id="GO:0000976">
    <property type="term" value="F:transcription cis-regulatory region binding"/>
    <property type="evidence" value="ECO:0007669"/>
    <property type="project" value="TreeGrafter"/>
</dbReference>
<dbReference type="Proteomes" id="UP000034196">
    <property type="component" value="Unassembled WGS sequence"/>
</dbReference>
<organism evidence="4 5">
    <name type="scientific">Streptomyces mangrovisoli</name>
    <dbReference type="NCBI Taxonomy" id="1428628"/>
    <lineage>
        <taxon>Bacteria</taxon>
        <taxon>Bacillati</taxon>
        <taxon>Actinomycetota</taxon>
        <taxon>Actinomycetes</taxon>
        <taxon>Kitasatosporales</taxon>
        <taxon>Streptomycetaceae</taxon>
        <taxon>Streptomyces</taxon>
    </lineage>
</organism>
<dbReference type="OrthoDB" id="4548508at2"/>
<dbReference type="RefSeq" id="WP_046583881.1">
    <property type="nucleotide sequence ID" value="NZ_LAVA02000090.1"/>
</dbReference>
<feature type="DNA-binding region" description="H-T-H motif" evidence="2">
    <location>
        <begin position="38"/>
        <end position="57"/>
    </location>
</feature>
<gene>
    <name evidence="4" type="ORF">WN71_031285</name>
</gene>
<dbReference type="Gene3D" id="1.10.357.10">
    <property type="entry name" value="Tetracycline Repressor, domain 2"/>
    <property type="match status" value="1"/>
</dbReference>
<evidence type="ECO:0000256" key="2">
    <source>
        <dbReference type="PROSITE-ProRule" id="PRU00335"/>
    </source>
</evidence>
<dbReference type="PROSITE" id="PS50977">
    <property type="entry name" value="HTH_TETR_2"/>
    <property type="match status" value="1"/>
</dbReference>
<dbReference type="STRING" id="1428628.WN71_031285"/>
<dbReference type="InterPro" id="IPR009057">
    <property type="entry name" value="Homeodomain-like_sf"/>
</dbReference>
<dbReference type="PANTHER" id="PTHR30055:SF200">
    <property type="entry name" value="HTH-TYPE TRANSCRIPTIONAL REPRESSOR BDCR"/>
    <property type="match status" value="1"/>
</dbReference>
<name>A0A1J4NRL6_9ACTN</name>
<dbReference type="SUPFAM" id="SSF46689">
    <property type="entry name" value="Homeodomain-like"/>
    <property type="match status" value="1"/>
</dbReference>
<dbReference type="InterPro" id="IPR036271">
    <property type="entry name" value="Tet_transcr_reg_TetR-rel_C_sf"/>
</dbReference>
<evidence type="ECO:0000259" key="3">
    <source>
        <dbReference type="PROSITE" id="PS50977"/>
    </source>
</evidence>
<dbReference type="InterPro" id="IPR001647">
    <property type="entry name" value="HTH_TetR"/>
</dbReference>
<proteinExistence type="predicted"/>
<keyword evidence="1 2" id="KW-0238">DNA-binding</keyword>
<sequence>MTSRATVKRVRKAPAERRSEIVASAATLGLTEGLECITLRRVADELGVRPGLVSHYFPVAEELVAEAFADATTDELDGLLPSDAGAHDDGGVLGMLRRFLALTSGEEFDDISRLWLNARHLARYRPLLHEQVVRQELLWCRRIEAMIDQGVRSGAFTCADPWAAAVRILVAVDGTSAYINTSLQQRLAPIRDVVRTVMETELGLTAGTLSPAAGD</sequence>
<dbReference type="GO" id="GO:0003700">
    <property type="term" value="F:DNA-binding transcription factor activity"/>
    <property type="evidence" value="ECO:0007669"/>
    <property type="project" value="TreeGrafter"/>
</dbReference>
<evidence type="ECO:0000256" key="1">
    <source>
        <dbReference type="ARBA" id="ARBA00023125"/>
    </source>
</evidence>
<dbReference type="SUPFAM" id="SSF48498">
    <property type="entry name" value="Tetracyclin repressor-like, C-terminal domain"/>
    <property type="match status" value="1"/>
</dbReference>
<keyword evidence="5" id="KW-1185">Reference proteome</keyword>
<dbReference type="InterPro" id="IPR050109">
    <property type="entry name" value="HTH-type_TetR-like_transc_reg"/>
</dbReference>
<accession>A0A1J4NRL6</accession>
<comment type="caution">
    <text evidence="4">The sequence shown here is derived from an EMBL/GenBank/DDBJ whole genome shotgun (WGS) entry which is preliminary data.</text>
</comment>